<dbReference type="PROSITE" id="PS50878">
    <property type="entry name" value="RT_POL"/>
    <property type="match status" value="1"/>
</dbReference>
<dbReference type="Pfam" id="PF14529">
    <property type="entry name" value="Exo_endo_phos_2"/>
    <property type="match status" value="1"/>
</dbReference>
<dbReference type="Gene3D" id="3.60.10.10">
    <property type="entry name" value="Endonuclease/exonuclease/phosphatase"/>
    <property type="match status" value="1"/>
</dbReference>
<dbReference type="CDD" id="cd01650">
    <property type="entry name" value="RT_nLTR_like"/>
    <property type="match status" value="1"/>
</dbReference>
<dbReference type="InterPro" id="IPR036691">
    <property type="entry name" value="Endo/exonu/phosph_ase_sf"/>
</dbReference>
<dbReference type="GO" id="GO:0003964">
    <property type="term" value="F:RNA-directed DNA polymerase activity"/>
    <property type="evidence" value="ECO:0007669"/>
    <property type="project" value="UniProtKB-KW"/>
</dbReference>
<dbReference type="InterPro" id="IPR000477">
    <property type="entry name" value="RT_dom"/>
</dbReference>
<proteinExistence type="predicted"/>
<dbReference type="EMBL" id="M91082">
    <property type="protein sequence ID" value="AAA28291.1"/>
    <property type="molecule type" value="Genomic_DNA"/>
</dbReference>
<feature type="domain" description="Reverse transcriptase" evidence="1">
    <location>
        <begin position="481"/>
        <end position="757"/>
    </location>
</feature>
<name>V9GZA2_CULPI</name>
<evidence type="ECO:0000259" key="1">
    <source>
        <dbReference type="PROSITE" id="PS50878"/>
    </source>
</evidence>
<dbReference type="Pfam" id="PF00078">
    <property type="entry name" value="RVT_1"/>
    <property type="match status" value="1"/>
</dbReference>
<dbReference type="SUPFAM" id="SSF56219">
    <property type="entry name" value="DNase I-like"/>
    <property type="match status" value="1"/>
</dbReference>
<dbReference type="InterPro" id="IPR005135">
    <property type="entry name" value="Endo/exonuclease/phosphatase"/>
</dbReference>
<reference evidence="2" key="1">
    <citation type="journal article" date="1993" name="Insect Biochem. Mol. Biol.">
        <title>Characterization and genetic organization of full-length copies of a LINE retroposon family dispersed in the genome of Culex pipiens mosquitoes.</title>
        <authorList>
            <person name="Agarwal M.L."/>
            <person name="Bensaadi N."/>
            <person name="Salvado J.C."/>
            <person name="Campbell K."/>
            <person name="Mouches C."/>
        </authorList>
    </citation>
    <scope>NUCLEOTIDE SEQUENCE</scope>
    <source>
        <strain evidence="2">TEM-R</strain>
    </source>
</reference>
<evidence type="ECO:0000313" key="2">
    <source>
        <dbReference type="EMBL" id="AAA28291.1"/>
    </source>
</evidence>
<protein>
    <submittedName>
        <fullName evidence="2">Reverse transcriptase</fullName>
    </submittedName>
</protein>
<dbReference type="PANTHER" id="PTHR36688">
    <property type="entry name" value="ENDO/EXONUCLEASE/PHOSPHATASE DOMAIN-CONTAINING PROTEIN"/>
    <property type="match status" value="1"/>
</dbReference>
<dbReference type="InterPro" id="IPR052560">
    <property type="entry name" value="RdDP_mobile_element"/>
</dbReference>
<dbReference type="SUPFAM" id="SSF56672">
    <property type="entry name" value="DNA/RNA polymerases"/>
    <property type="match status" value="1"/>
</dbReference>
<accession>V9GZA2</accession>
<dbReference type="PANTHER" id="PTHR36688:SF2">
    <property type="entry name" value="ENDONUCLEASE_EXONUCLEASE_PHOSPHATASE DOMAIN-CONTAINING PROTEIN"/>
    <property type="match status" value="1"/>
</dbReference>
<dbReference type="InterPro" id="IPR043502">
    <property type="entry name" value="DNA/RNA_pol_sf"/>
</dbReference>
<dbReference type="AlphaFoldDB" id="V9GZA2"/>
<sequence length="887" mass="102222">MDQSNSINIMNFNARSLKAKENEFFNFLRVHNVHVAVITETFLKTGTYLKSDPDYKVRTNNRMNRNGGGVAIVIHRSITYSTLRYFKLKVIESLGIELETSFGKIIIAAAYLPFQCTGENKNYFKGDLNKLTRHRSRFLIIGDFNAKHQSWNNSKVNSNGKILFRDCTSGLYSVLYPNGPTCFSSVRNPSTIDLVLTNQSQYCGPLVTHADFDSDHLPVTFSLSHEAVTRPNSSVFNYHKANWDRYQHHIENNFNHDFVLETKADIDSALESLTNAILDARNIAIPKVQVKFDSPIIDDDLQLLIRLKNVRRRQYQRSRDPALKRIQKDLQKVIDHRFTLLRNEKFARDVEQIKPYSKPFWKLSKVLKKPQKPIPSLKDGDNILLTNGEKAQKLAQQFESAHNFNLNVLSPIENQISIEFQNIVEQEFSSDEVFNTDLNEIKSIIKQFKNMKAPGEDGIFYILIKKLPEANLSCLVKIFNKCFDLAYFPSSWKNAKVIPILKPDKNPAEASSYRPISLLSSISKLFERIILNRMMTHINENSIFADEQFGFRLGHSTTHQLLRVSNLIRSNKSEGYSTAPALLDIEKAFDSVWHKGLIAKLKRFNFPIYIVKIIQNYLTDRTLQVCYQNSKSDQLPVRAGVPQGSILGPILYNIFTSDLPDLPPGCQKSLFADDTSISAKARSLRVITRRLQKSLDIFNSYLKEWKITPNVLSKTQLIIFPHKPRADFLKPKSHHIIKMNEVNLKWEDQVKYLGLGFDKNLTYKDHIESIQVKCNKYIKCLYPLINRNSRLCLKNKLLIYKQIFRPAMLYAVPIWTSCCLTRKKKLQRIQNKILKMIPKLPPWFSTSELHQLAEVDTLDVMSNKIIDAFRQKSLQSSAALIRSLYSL</sequence>
<keyword evidence="2" id="KW-0548">Nucleotidyltransferase</keyword>
<organism evidence="2">
    <name type="scientific">Culex pipiens</name>
    <name type="common">House mosquito</name>
    <dbReference type="NCBI Taxonomy" id="7175"/>
    <lineage>
        <taxon>Eukaryota</taxon>
        <taxon>Metazoa</taxon>
        <taxon>Ecdysozoa</taxon>
        <taxon>Arthropoda</taxon>
        <taxon>Hexapoda</taxon>
        <taxon>Insecta</taxon>
        <taxon>Pterygota</taxon>
        <taxon>Neoptera</taxon>
        <taxon>Endopterygota</taxon>
        <taxon>Diptera</taxon>
        <taxon>Nematocera</taxon>
        <taxon>Culicoidea</taxon>
        <taxon>Culicidae</taxon>
        <taxon>Culicinae</taxon>
        <taxon>Culicini</taxon>
        <taxon>Culex</taxon>
        <taxon>Culex</taxon>
    </lineage>
</organism>
<keyword evidence="2" id="KW-0695">RNA-directed DNA polymerase</keyword>
<keyword evidence="2" id="KW-0808">Transferase</keyword>